<dbReference type="InterPro" id="IPR028973">
    <property type="entry name" value="PhnB-like"/>
</dbReference>
<sequence length="139" mass="15599">MPNTDMQLIPYLHFAGNCEAALNAYRQVFNGEIEQLNRYDSAPMPVPEDHKQQVLHAQFRFGNNRFMACDVFPGQEPGEGNNVTLSIGLTDEAAAKKVFGQLAEGGQVTMPLEKQFWGALFGQLTDRFGVRWMVNCTQE</sequence>
<dbReference type="PANTHER" id="PTHR33990:SF1">
    <property type="entry name" value="PROTEIN YJDN"/>
    <property type="match status" value="1"/>
</dbReference>
<dbReference type="OrthoDB" id="9795306at2"/>
<name>A0A562TGG5_CHIJA</name>
<evidence type="ECO:0000259" key="1">
    <source>
        <dbReference type="Pfam" id="PF06983"/>
    </source>
</evidence>
<dbReference type="Proteomes" id="UP000316778">
    <property type="component" value="Unassembled WGS sequence"/>
</dbReference>
<dbReference type="PANTHER" id="PTHR33990">
    <property type="entry name" value="PROTEIN YJDN-RELATED"/>
    <property type="match status" value="1"/>
</dbReference>
<evidence type="ECO:0000313" key="3">
    <source>
        <dbReference type="Proteomes" id="UP000316778"/>
    </source>
</evidence>
<protein>
    <submittedName>
        <fullName evidence="2">PhnB protein</fullName>
    </submittedName>
</protein>
<keyword evidence="3" id="KW-1185">Reference proteome</keyword>
<dbReference type="Gene3D" id="3.10.180.10">
    <property type="entry name" value="2,3-Dihydroxybiphenyl 1,2-Dioxygenase, domain 1"/>
    <property type="match status" value="1"/>
</dbReference>
<reference evidence="2 3" key="1">
    <citation type="journal article" date="2013" name="Stand. Genomic Sci.">
        <title>Genomic Encyclopedia of Type Strains, Phase I: The one thousand microbial genomes (KMG-I) project.</title>
        <authorList>
            <person name="Kyrpides N.C."/>
            <person name="Woyke T."/>
            <person name="Eisen J.A."/>
            <person name="Garrity G."/>
            <person name="Lilburn T.G."/>
            <person name="Beck B.J."/>
            <person name="Whitman W.B."/>
            <person name="Hugenholtz P."/>
            <person name="Klenk H.P."/>
        </authorList>
    </citation>
    <scope>NUCLEOTIDE SEQUENCE [LARGE SCALE GENOMIC DNA]</scope>
    <source>
        <strain evidence="2 3">DSM 13484</strain>
    </source>
</reference>
<organism evidence="2 3">
    <name type="scientific">Chitinophaga japonensis</name>
    <name type="common">Flexibacter japonensis</name>
    <dbReference type="NCBI Taxonomy" id="104662"/>
    <lineage>
        <taxon>Bacteria</taxon>
        <taxon>Pseudomonadati</taxon>
        <taxon>Bacteroidota</taxon>
        <taxon>Chitinophagia</taxon>
        <taxon>Chitinophagales</taxon>
        <taxon>Chitinophagaceae</taxon>
        <taxon>Chitinophaga</taxon>
    </lineage>
</organism>
<dbReference type="EMBL" id="VLLG01000002">
    <property type="protein sequence ID" value="TWI92334.1"/>
    <property type="molecule type" value="Genomic_DNA"/>
</dbReference>
<dbReference type="CDD" id="cd06588">
    <property type="entry name" value="PhnB_like"/>
    <property type="match status" value="1"/>
</dbReference>
<dbReference type="AlphaFoldDB" id="A0A562TGG5"/>
<dbReference type="RefSeq" id="WP_145711774.1">
    <property type="nucleotide sequence ID" value="NZ_BAAAFY010000001.1"/>
</dbReference>
<accession>A0A562TGG5</accession>
<dbReference type="Pfam" id="PF06983">
    <property type="entry name" value="3-dmu-9_3-mt"/>
    <property type="match status" value="1"/>
</dbReference>
<proteinExistence type="predicted"/>
<comment type="caution">
    <text evidence="2">The sequence shown here is derived from an EMBL/GenBank/DDBJ whole genome shotgun (WGS) entry which is preliminary data.</text>
</comment>
<feature type="domain" description="PhnB-like" evidence="1">
    <location>
        <begin position="8"/>
        <end position="134"/>
    </location>
</feature>
<dbReference type="SUPFAM" id="SSF54593">
    <property type="entry name" value="Glyoxalase/Bleomycin resistance protein/Dihydroxybiphenyl dioxygenase"/>
    <property type="match status" value="1"/>
</dbReference>
<evidence type="ECO:0000313" key="2">
    <source>
        <dbReference type="EMBL" id="TWI92334.1"/>
    </source>
</evidence>
<gene>
    <name evidence="2" type="ORF">LX66_1720</name>
</gene>
<dbReference type="InterPro" id="IPR029068">
    <property type="entry name" value="Glyas_Bleomycin-R_OHBP_Dase"/>
</dbReference>